<feature type="chain" id="PRO_5018646826" evidence="1">
    <location>
        <begin position="27"/>
        <end position="714"/>
    </location>
</feature>
<dbReference type="AlphaFoldDB" id="A0A3Q9HRU2"/>
<dbReference type="Proteomes" id="UP000267250">
    <property type="component" value="Chromosome"/>
</dbReference>
<organism evidence="2 3">
    <name type="scientific">Anoxybacter fermentans</name>
    <dbReference type="NCBI Taxonomy" id="1323375"/>
    <lineage>
        <taxon>Bacteria</taxon>
        <taxon>Bacillati</taxon>
        <taxon>Bacillota</taxon>
        <taxon>Clostridia</taxon>
        <taxon>Halanaerobiales</taxon>
        <taxon>Anoxybacter</taxon>
    </lineage>
</organism>
<evidence type="ECO:0000313" key="3">
    <source>
        <dbReference type="Proteomes" id="UP000267250"/>
    </source>
</evidence>
<keyword evidence="3" id="KW-1185">Reference proteome</keyword>
<feature type="signal peptide" evidence="1">
    <location>
        <begin position="1"/>
        <end position="26"/>
    </location>
</feature>
<protein>
    <submittedName>
        <fullName evidence="2">Uncharacterized protein</fullName>
    </submittedName>
</protein>
<proteinExistence type="predicted"/>
<reference evidence="2 3" key="1">
    <citation type="submission" date="2016-07" db="EMBL/GenBank/DDBJ databases">
        <title>Genome and transcriptome analysis of iron-reducing fermentative bacteria Anoxybacter fermentans.</title>
        <authorList>
            <person name="Zeng X."/>
            <person name="Shao Z."/>
        </authorList>
    </citation>
    <scope>NUCLEOTIDE SEQUENCE [LARGE SCALE GENOMIC DNA]</scope>
    <source>
        <strain evidence="2 3">DY22613</strain>
    </source>
</reference>
<accession>A0A3Q9HRU2</accession>
<gene>
    <name evidence="2" type="ORF">BBF96_12415</name>
</gene>
<dbReference type="EMBL" id="CP016379">
    <property type="protein sequence ID" value="AZR74131.1"/>
    <property type="molecule type" value="Genomic_DNA"/>
</dbReference>
<evidence type="ECO:0000313" key="2">
    <source>
        <dbReference type="EMBL" id="AZR74131.1"/>
    </source>
</evidence>
<evidence type="ECO:0000256" key="1">
    <source>
        <dbReference type="SAM" id="SignalP"/>
    </source>
</evidence>
<dbReference type="KEGG" id="aft:BBF96_12415"/>
<sequence length="714" mass="79377">MKFSRLILAVVVVTLFLSGCSMPAFKDFSEIKPPSWKVNVAVPVYKGESLLKKAIDESKLSNPEKGITFGVEGDTYVYTYENNINPYSLEGALGEIDTASFNFEYTKELGALKVTTNILANYFNSYGDTLTQDTLVIPSFEKNWTTNTGYIPLPFTRARISNYFNELDENDKTNKLIFTLKTTEPIDYLNIKILGIVDANGNPLTCQFGKIGGDNDTVVPEVTLTKTISLAGSVITENIDLDITLGVHSSKGSISLDIELQEIEIVELEGFLGDVSLDESTFQISGLNPLRDNNLGIDSITFESGKIEITTTYSGPDNNFPFQVTIQEIKLGNNLFQNDINNNLYIDLTNMTLDLNADFSGTITINPTSINTYDVWDENTNQLIPYKYTIKFSMANVKVKSITGNVAKLTELIYDPNPATPEWDFLIEESSPGKEEIPYPEELKEFEFGLPGIYIELTINNNTDFAGDLTLTVTPYADATGTPATDKDGNVLPEAVINIQIPARTGNEGYIEKINTEPILDMFNNRVPYMSFSISGNLYIAGEKVTISTDDSIAVSMKVSVPILLKIPAGGSIFNILNNEKITLSADDINTIEQIAEFIEEAYIHIPYQNGSTLGFGPIFTFSDGVNKVTLNEKNTVLYPKEDNQEFYEGELIFGINKELIDIIKNENGFYLTVDLKIPNESDKEREMKLEPDAFIKYNIYLTGKINAHVPEDI</sequence>
<dbReference type="PROSITE" id="PS51257">
    <property type="entry name" value="PROKAR_LIPOPROTEIN"/>
    <property type="match status" value="1"/>
</dbReference>
<keyword evidence="1" id="KW-0732">Signal</keyword>
<name>A0A3Q9HRU2_9FIRM</name>